<evidence type="ECO:0000256" key="1">
    <source>
        <dbReference type="SAM" id="Phobius"/>
    </source>
</evidence>
<dbReference type="PANTHER" id="PTHR32309">
    <property type="entry name" value="TYROSINE-PROTEIN KINASE"/>
    <property type="match status" value="1"/>
</dbReference>
<dbReference type="InterPro" id="IPR050445">
    <property type="entry name" value="Bact_polysacc_biosynth/exp"/>
</dbReference>
<feature type="transmembrane region" description="Helical" evidence="1">
    <location>
        <begin position="343"/>
        <end position="364"/>
    </location>
</feature>
<feature type="transmembrane region" description="Helical" evidence="1">
    <location>
        <begin position="12"/>
        <end position="33"/>
    </location>
</feature>
<dbReference type="PANTHER" id="PTHR32309:SF13">
    <property type="entry name" value="FERRIC ENTEROBACTIN TRANSPORT PROTEIN FEPE"/>
    <property type="match status" value="1"/>
</dbReference>
<dbReference type="EMBL" id="JAMXMC010000014">
    <property type="protein sequence ID" value="MCO5978949.1"/>
    <property type="molecule type" value="Genomic_DNA"/>
</dbReference>
<dbReference type="Proteomes" id="UP001204851">
    <property type="component" value="Unassembled WGS sequence"/>
</dbReference>
<gene>
    <name evidence="2" type="ORF">M0L44_19800</name>
</gene>
<proteinExistence type="predicted"/>
<keyword evidence="1" id="KW-1133">Transmembrane helix</keyword>
<organism evidence="2 3">
    <name type="scientific">Ideonella oryzae</name>
    <dbReference type="NCBI Taxonomy" id="2937441"/>
    <lineage>
        <taxon>Bacteria</taxon>
        <taxon>Pseudomonadati</taxon>
        <taxon>Pseudomonadota</taxon>
        <taxon>Betaproteobacteria</taxon>
        <taxon>Burkholderiales</taxon>
        <taxon>Sphaerotilaceae</taxon>
        <taxon>Ideonella</taxon>
    </lineage>
</organism>
<keyword evidence="3" id="KW-1185">Reference proteome</keyword>
<dbReference type="RefSeq" id="WP_252771909.1">
    <property type="nucleotide sequence ID" value="NZ_JAMXMC010000014.1"/>
</dbReference>
<comment type="caution">
    <text evidence="2">The sequence shown here is derived from an EMBL/GenBank/DDBJ whole genome shotgun (WGS) entry which is preliminary data.</text>
</comment>
<accession>A0ABT1BSQ1</accession>
<keyword evidence="1" id="KW-0812">Transmembrane</keyword>
<evidence type="ECO:0000313" key="2">
    <source>
        <dbReference type="EMBL" id="MCO5978949.1"/>
    </source>
</evidence>
<sequence length="372" mass="41019">MNLNSLKFVTPARVTWALFVIPVALATVFYAVVAADRYASVAVVSVRDTSSSASVGGSSVASLLGGAGGASLSLVDTFFVQNYIQSSDLLLKLDKRFNLRAHYSAPRLDLLYRLSADARREDFLDYFRNRVKVTLDDTSGLLTIEAQGFEPAFAQKLAQAVVEETETVLNENAHRIARDRLVFAEREVERTAKKQAKARADLLAFQTQHRLLDPLSQATANSTLTASLQATQAKQEADLKAAEAYLSEDSLQVRSLRGQLEATKAQIEVERLRATGTVDGSQLTALTSQYQNLMALAVFADDEHKMALTTAEQARMDTVRKLKTLMVLEPATLPDMATYPHRIIDWLTVFAVCGMIFTIVRLAMATIREHQD</sequence>
<keyword evidence="1" id="KW-0472">Membrane</keyword>
<reference evidence="2 3" key="1">
    <citation type="submission" date="2022-06" db="EMBL/GenBank/DDBJ databases">
        <title>Ideonella sp. NS12-5 Genome sequencing and assembly.</title>
        <authorList>
            <person name="Jung Y."/>
        </authorList>
    </citation>
    <scope>NUCLEOTIDE SEQUENCE [LARGE SCALE GENOMIC DNA]</scope>
    <source>
        <strain evidence="2 3">NS12-5</strain>
    </source>
</reference>
<evidence type="ECO:0000313" key="3">
    <source>
        <dbReference type="Proteomes" id="UP001204851"/>
    </source>
</evidence>
<name>A0ABT1BSQ1_9BURK</name>
<protein>
    <submittedName>
        <fullName evidence="2">Capsular biosynthesis protein</fullName>
    </submittedName>
</protein>